<keyword evidence="3" id="KW-0862">Zinc</keyword>
<feature type="region of interest" description="Disordered" evidence="5">
    <location>
        <begin position="125"/>
        <end position="209"/>
    </location>
</feature>
<evidence type="ECO:0000256" key="3">
    <source>
        <dbReference type="ARBA" id="ARBA00022833"/>
    </source>
</evidence>
<reference evidence="6 7" key="1">
    <citation type="journal article" date="2012" name="BMC Genomics">
        <title>Comparative genomics of the white-rot fungi, Phanerochaete carnosa and P. chrysosporium, to elucidate the genetic basis of the distinct wood types they colonize.</title>
        <authorList>
            <person name="Suzuki H."/>
            <person name="MacDonald J."/>
            <person name="Syed K."/>
            <person name="Salamov A."/>
            <person name="Hori C."/>
            <person name="Aerts A."/>
            <person name="Henrissat B."/>
            <person name="Wiebenga A."/>
            <person name="vanKuyk P.A."/>
            <person name="Barry K."/>
            <person name="Lindquist E."/>
            <person name="LaButti K."/>
            <person name="Lapidus A."/>
            <person name="Lucas S."/>
            <person name="Coutinho P."/>
            <person name="Gong Y."/>
            <person name="Samejima M."/>
            <person name="Mahadevan R."/>
            <person name="Abou-Zaid M."/>
            <person name="de Vries R.P."/>
            <person name="Igarashi K."/>
            <person name="Yadav J.S."/>
            <person name="Grigoriev I.V."/>
            <person name="Master E.R."/>
        </authorList>
    </citation>
    <scope>NUCLEOTIDE SEQUENCE [LARGE SCALE GENOMIC DNA]</scope>
    <source>
        <strain evidence="6 7">HHB-10118-sp</strain>
    </source>
</reference>
<dbReference type="PANTHER" id="PTHR14742">
    <property type="entry name" value="RIBONUCLEASE P SUBUNIT P21"/>
    <property type="match status" value="1"/>
</dbReference>
<feature type="compositionally biased region" description="Basic and acidic residues" evidence="5">
    <location>
        <begin position="52"/>
        <end position="68"/>
    </location>
</feature>
<dbReference type="HOGENOM" id="CLU_079140_0_0_1"/>
<dbReference type="FunCoup" id="K5WVZ7">
    <property type="interactions" value="1"/>
</dbReference>
<feature type="region of interest" description="Disordered" evidence="5">
    <location>
        <begin position="38"/>
        <end position="68"/>
    </location>
</feature>
<dbReference type="GO" id="GO:0046872">
    <property type="term" value="F:metal ion binding"/>
    <property type="evidence" value="ECO:0007669"/>
    <property type="project" value="UniProtKB-KW"/>
</dbReference>
<evidence type="ECO:0000313" key="6">
    <source>
        <dbReference type="EMBL" id="EKM54637.1"/>
    </source>
</evidence>
<sequence length="227" mass="25287">MAKKSKDDVPNPNSITNRDILQRLNFLYQASQLLGTQSVPPSVAQGPVPDSLRGRERKREMQRRFKERHSTAYADLSRTYVKNMKAIGRKTNMRMDPAVKRTLCKGCDLVLVPGLTAEVRVNSSTNSGHTVSQTCMSCRKSRRIPAPPIIDENTESAPDRAPSPPAPAETEASSSHTIVVDTQDPPAPAPTRIPRRSRPRRRPAPRLPPLFERNVGHVIFRGNERIA</sequence>
<evidence type="ECO:0000313" key="7">
    <source>
        <dbReference type="Proteomes" id="UP000008370"/>
    </source>
</evidence>
<evidence type="ECO:0000256" key="2">
    <source>
        <dbReference type="ARBA" id="ARBA00022723"/>
    </source>
</evidence>
<dbReference type="EMBL" id="JH930473">
    <property type="protein sequence ID" value="EKM54637.1"/>
    <property type="molecule type" value="Genomic_DNA"/>
</dbReference>
<dbReference type="Gene3D" id="6.20.50.20">
    <property type="match status" value="1"/>
</dbReference>
<comment type="similarity">
    <text evidence="4">Belongs to the eukaryotic/archaeal RNase P protein component 4 family.</text>
</comment>
<dbReference type="PANTHER" id="PTHR14742:SF0">
    <property type="entry name" value="RIBONUCLEASE P PROTEIN SUBUNIT P21"/>
    <property type="match status" value="1"/>
</dbReference>
<evidence type="ECO:0008006" key="8">
    <source>
        <dbReference type="Google" id="ProtNLM"/>
    </source>
</evidence>
<organism evidence="6 7">
    <name type="scientific">Phanerochaete carnosa (strain HHB-10118-sp)</name>
    <name type="common">White-rot fungus</name>
    <name type="synonym">Peniophora carnosa</name>
    <dbReference type="NCBI Taxonomy" id="650164"/>
    <lineage>
        <taxon>Eukaryota</taxon>
        <taxon>Fungi</taxon>
        <taxon>Dikarya</taxon>
        <taxon>Basidiomycota</taxon>
        <taxon>Agaricomycotina</taxon>
        <taxon>Agaricomycetes</taxon>
        <taxon>Polyporales</taxon>
        <taxon>Phanerochaetaceae</taxon>
        <taxon>Phanerochaete</taxon>
    </lineage>
</organism>
<proteinExistence type="inferred from homology"/>
<evidence type="ECO:0000256" key="5">
    <source>
        <dbReference type="SAM" id="MobiDB-lite"/>
    </source>
</evidence>
<dbReference type="GO" id="GO:0008033">
    <property type="term" value="P:tRNA processing"/>
    <property type="evidence" value="ECO:0007669"/>
    <property type="project" value="UniProtKB-KW"/>
</dbReference>
<dbReference type="InParanoid" id="K5WVZ7"/>
<dbReference type="InterPro" id="IPR007175">
    <property type="entry name" value="Rpr2/Snm1/Rpp21"/>
</dbReference>
<dbReference type="STRING" id="650164.K5WVZ7"/>
<feature type="compositionally biased region" description="Polar residues" evidence="5">
    <location>
        <begin position="125"/>
        <end position="136"/>
    </location>
</feature>
<dbReference type="GO" id="GO:0005655">
    <property type="term" value="C:nucleolar ribonuclease P complex"/>
    <property type="evidence" value="ECO:0007669"/>
    <property type="project" value="TreeGrafter"/>
</dbReference>
<dbReference type="KEGG" id="pco:PHACADRAFT_123918"/>
<keyword evidence="1" id="KW-0819">tRNA processing</keyword>
<dbReference type="AlphaFoldDB" id="K5WVZ7"/>
<evidence type="ECO:0000256" key="1">
    <source>
        <dbReference type="ARBA" id="ARBA00022694"/>
    </source>
</evidence>
<feature type="compositionally biased region" description="Basic residues" evidence="5">
    <location>
        <begin position="193"/>
        <end position="204"/>
    </location>
</feature>
<dbReference type="Pfam" id="PF04032">
    <property type="entry name" value="Rpr2"/>
    <property type="match status" value="1"/>
</dbReference>
<protein>
    <recommendedName>
        <fullName evidence="8">Rpr2-domain-containing protein</fullName>
    </recommendedName>
</protein>
<dbReference type="Proteomes" id="UP000008370">
    <property type="component" value="Unassembled WGS sequence"/>
</dbReference>
<dbReference type="GeneID" id="18907982"/>
<name>K5WVZ7_PHACS</name>
<accession>K5WVZ7</accession>
<dbReference type="OrthoDB" id="128536at2759"/>
<keyword evidence="2" id="KW-0479">Metal-binding</keyword>
<dbReference type="RefSeq" id="XP_007397323.1">
    <property type="nucleotide sequence ID" value="XM_007397261.1"/>
</dbReference>
<gene>
    <name evidence="6" type="ORF">PHACADRAFT_123918</name>
</gene>
<evidence type="ECO:0000256" key="4">
    <source>
        <dbReference type="ARBA" id="ARBA00038402"/>
    </source>
</evidence>
<keyword evidence="7" id="KW-1185">Reference proteome</keyword>